<dbReference type="RefSeq" id="XP_066718001.1">
    <property type="nucleotide sequence ID" value="XM_066855834.1"/>
</dbReference>
<feature type="compositionally biased region" description="Basic and acidic residues" evidence="1">
    <location>
        <begin position="72"/>
        <end position="83"/>
    </location>
</feature>
<accession>A0ABR1VQK3</accession>
<feature type="region of interest" description="Disordered" evidence="1">
    <location>
        <begin position="1"/>
        <end position="145"/>
    </location>
</feature>
<sequence length="145" mass="16043">MGIESKKAPPLPAPTESDSVISSPTELATEFSNHADDEKSSFSLPDDGTPVTIRTRSYHQHNKSQTSLLIEYFEHSKTPESSERGSSSRKRRPSVRVRLTPSKNREKNGHIQITETKSSRKASMGKKSRDEDRLSKTLAGVSSTS</sequence>
<keyword evidence="3" id="KW-1185">Reference proteome</keyword>
<evidence type="ECO:0000313" key="3">
    <source>
        <dbReference type="Proteomes" id="UP001480595"/>
    </source>
</evidence>
<dbReference type="Proteomes" id="UP001480595">
    <property type="component" value="Unassembled WGS sequence"/>
</dbReference>
<name>A0ABR1VQK3_9PEZI</name>
<evidence type="ECO:0000256" key="1">
    <source>
        <dbReference type="SAM" id="MobiDB-lite"/>
    </source>
</evidence>
<dbReference type="GeneID" id="92088897"/>
<dbReference type="EMBL" id="JAQQWL010000005">
    <property type="protein sequence ID" value="KAK8073526.1"/>
    <property type="molecule type" value="Genomic_DNA"/>
</dbReference>
<comment type="caution">
    <text evidence="2">The sequence shown here is derived from an EMBL/GenBank/DDBJ whole genome shotgun (WGS) entry which is preliminary data.</text>
</comment>
<proteinExistence type="predicted"/>
<reference evidence="2 3" key="1">
    <citation type="submission" date="2023-01" db="EMBL/GenBank/DDBJ databases">
        <title>Analysis of 21 Apiospora genomes using comparative genomics revels a genus with tremendous synthesis potential of carbohydrate active enzymes and secondary metabolites.</title>
        <authorList>
            <person name="Sorensen T."/>
        </authorList>
    </citation>
    <scope>NUCLEOTIDE SEQUENCE [LARGE SCALE GENOMIC DNA]</scope>
    <source>
        <strain evidence="2 3">CBS 135458</strain>
    </source>
</reference>
<organism evidence="2 3">
    <name type="scientific">Apiospora phragmitis</name>
    <dbReference type="NCBI Taxonomy" id="2905665"/>
    <lineage>
        <taxon>Eukaryota</taxon>
        <taxon>Fungi</taxon>
        <taxon>Dikarya</taxon>
        <taxon>Ascomycota</taxon>
        <taxon>Pezizomycotina</taxon>
        <taxon>Sordariomycetes</taxon>
        <taxon>Xylariomycetidae</taxon>
        <taxon>Amphisphaeriales</taxon>
        <taxon>Apiosporaceae</taxon>
        <taxon>Apiospora</taxon>
    </lineage>
</organism>
<gene>
    <name evidence="2" type="ORF">PG994_004425</name>
</gene>
<dbReference type="PANTHER" id="PTHR42105">
    <property type="entry name" value="DIM2-ASSOCIATED PROTEIN 1"/>
    <property type="match status" value="1"/>
</dbReference>
<feature type="compositionally biased region" description="Polar residues" evidence="1">
    <location>
        <begin position="16"/>
        <end position="32"/>
    </location>
</feature>
<protein>
    <submittedName>
        <fullName evidence="2">Uncharacterized protein</fullName>
    </submittedName>
</protein>
<dbReference type="PANTHER" id="PTHR42105:SF1">
    <property type="entry name" value="TRANSALDOLASE"/>
    <property type="match status" value="1"/>
</dbReference>
<evidence type="ECO:0000313" key="2">
    <source>
        <dbReference type="EMBL" id="KAK8073526.1"/>
    </source>
</evidence>